<protein>
    <submittedName>
        <fullName evidence="1">Uncharacterized protein</fullName>
    </submittedName>
</protein>
<gene>
    <name evidence="1" type="ORF">BDV23DRAFT_195470</name>
</gene>
<dbReference type="OrthoDB" id="5409522at2759"/>
<accession>A0A5N7C2L1</accession>
<proteinExistence type="predicted"/>
<dbReference type="EMBL" id="ML735285">
    <property type="protein sequence ID" value="KAE8387957.1"/>
    <property type="molecule type" value="Genomic_DNA"/>
</dbReference>
<dbReference type="Proteomes" id="UP000326877">
    <property type="component" value="Unassembled WGS sequence"/>
</dbReference>
<name>A0A5N7C2L1_PETAA</name>
<evidence type="ECO:0000313" key="1">
    <source>
        <dbReference type="EMBL" id="KAE8387957.1"/>
    </source>
</evidence>
<reference evidence="1" key="1">
    <citation type="submission" date="2019-04" db="EMBL/GenBank/DDBJ databases">
        <title>Friends and foes A comparative genomics studyof 23 Aspergillus species from section Flavi.</title>
        <authorList>
            <consortium name="DOE Joint Genome Institute"/>
            <person name="Kjaerbolling I."/>
            <person name="Vesth T."/>
            <person name="Frisvad J.C."/>
            <person name="Nybo J.L."/>
            <person name="Theobald S."/>
            <person name="Kildgaard S."/>
            <person name="Isbrandt T."/>
            <person name="Kuo A."/>
            <person name="Sato A."/>
            <person name="Lyhne E.K."/>
            <person name="Kogle M.E."/>
            <person name="Wiebenga A."/>
            <person name="Kun R.S."/>
            <person name="Lubbers R.J."/>
            <person name="Makela M.R."/>
            <person name="Barry K."/>
            <person name="Chovatia M."/>
            <person name="Clum A."/>
            <person name="Daum C."/>
            <person name="Haridas S."/>
            <person name="He G."/>
            <person name="LaButti K."/>
            <person name="Lipzen A."/>
            <person name="Mondo S."/>
            <person name="Riley R."/>
            <person name="Salamov A."/>
            <person name="Simmons B.A."/>
            <person name="Magnuson J.K."/>
            <person name="Henrissat B."/>
            <person name="Mortensen U.H."/>
            <person name="Larsen T.O."/>
            <person name="Devries R.P."/>
            <person name="Grigoriev I.V."/>
            <person name="Machida M."/>
            <person name="Baker S.E."/>
            <person name="Andersen M.R."/>
        </authorList>
    </citation>
    <scope>NUCLEOTIDE SEQUENCE [LARGE SCALE GENOMIC DNA]</scope>
    <source>
        <strain evidence="1">IBT 14317</strain>
    </source>
</reference>
<organism evidence="1">
    <name type="scientific">Petromyces alliaceus</name>
    <name type="common">Aspergillus alliaceus</name>
    <dbReference type="NCBI Taxonomy" id="209559"/>
    <lineage>
        <taxon>Eukaryota</taxon>
        <taxon>Fungi</taxon>
        <taxon>Dikarya</taxon>
        <taxon>Ascomycota</taxon>
        <taxon>Pezizomycotina</taxon>
        <taxon>Eurotiomycetes</taxon>
        <taxon>Eurotiomycetidae</taxon>
        <taxon>Eurotiales</taxon>
        <taxon>Aspergillaceae</taxon>
        <taxon>Aspergillus</taxon>
        <taxon>Aspergillus subgen. Circumdati</taxon>
    </lineage>
</organism>
<dbReference type="AlphaFoldDB" id="A0A5N7C2L1"/>
<sequence length="255" mass="29463">MSTGITQCQHTAPPTDRFHTCPHPHHSPYSEVNLPPLLFRMDAPIEQDLPEVPVLVESDEVALDHEGKPIRDFPFLPRYITCSPVGWLLEYWMRSDNRLAYRDIRARMACPVRLKPAENALNMRRERDGRRPLHLSCWTNRRGTPGRINKIDIERVEHWSIDQARFNTTMNIVYADGGSGAPLCLADRALASHSPTNYPLDFFLTQGRGEIPSERVWASQNIFFRLSERANELGLGSWKELPEEWPDTFRHNVNR</sequence>